<gene>
    <name evidence="1" type="ORF">PENTCL1PPCAC_13598</name>
</gene>
<reference evidence="1" key="1">
    <citation type="submission" date="2023-10" db="EMBL/GenBank/DDBJ databases">
        <title>Genome assembly of Pristionchus species.</title>
        <authorList>
            <person name="Yoshida K."/>
            <person name="Sommer R.J."/>
        </authorList>
    </citation>
    <scope>NUCLEOTIDE SEQUENCE</scope>
    <source>
        <strain evidence="1">RS0144</strain>
    </source>
</reference>
<name>A0AAV5TEN3_9BILA</name>
<protein>
    <submittedName>
        <fullName evidence="1">Uncharacterized protein</fullName>
    </submittedName>
</protein>
<dbReference type="AlphaFoldDB" id="A0AAV5TEN3"/>
<dbReference type="EMBL" id="BTSX01000003">
    <property type="protein sequence ID" value="GMS91423.1"/>
    <property type="molecule type" value="Genomic_DNA"/>
</dbReference>
<keyword evidence="2" id="KW-1185">Reference proteome</keyword>
<feature type="non-terminal residue" evidence="1">
    <location>
        <position position="166"/>
    </location>
</feature>
<sequence>QDNDFSARQLIADFPKSMYTIFLQFLPDVDELLSLPPMEQMHIIGRGQILAKTFFQLISSHKLMHIYRESVSFNWHELKHAMKMISSDSRERTARVIVLNETMVGWLRSAGFTESTMSGAICEGFELISNRTRQQSQEDDHENDFKIRYKQCFIRVNRFAWSGEEK</sequence>
<comment type="caution">
    <text evidence="1">The sequence shown here is derived from an EMBL/GenBank/DDBJ whole genome shotgun (WGS) entry which is preliminary data.</text>
</comment>
<accession>A0AAV5TEN3</accession>
<dbReference type="Proteomes" id="UP001432027">
    <property type="component" value="Unassembled WGS sequence"/>
</dbReference>
<feature type="non-terminal residue" evidence="1">
    <location>
        <position position="1"/>
    </location>
</feature>
<proteinExistence type="predicted"/>
<evidence type="ECO:0000313" key="1">
    <source>
        <dbReference type="EMBL" id="GMS91423.1"/>
    </source>
</evidence>
<evidence type="ECO:0000313" key="2">
    <source>
        <dbReference type="Proteomes" id="UP001432027"/>
    </source>
</evidence>
<organism evidence="1 2">
    <name type="scientific">Pristionchus entomophagus</name>
    <dbReference type="NCBI Taxonomy" id="358040"/>
    <lineage>
        <taxon>Eukaryota</taxon>
        <taxon>Metazoa</taxon>
        <taxon>Ecdysozoa</taxon>
        <taxon>Nematoda</taxon>
        <taxon>Chromadorea</taxon>
        <taxon>Rhabditida</taxon>
        <taxon>Rhabditina</taxon>
        <taxon>Diplogasteromorpha</taxon>
        <taxon>Diplogasteroidea</taxon>
        <taxon>Neodiplogasteridae</taxon>
        <taxon>Pristionchus</taxon>
    </lineage>
</organism>